<evidence type="ECO:0000256" key="1">
    <source>
        <dbReference type="ARBA" id="ARBA00009897"/>
    </source>
</evidence>
<protein>
    <recommendedName>
        <fullName evidence="4">Lengsin</fullName>
    </recommendedName>
    <alternativeName>
        <fullName evidence="5">Glutamate-ammonia ligase domain-containing protein 1</fullName>
    </alternativeName>
</protein>
<dbReference type="OMA" id="APANIEW"/>
<evidence type="ECO:0000259" key="8">
    <source>
        <dbReference type="PROSITE" id="PS51987"/>
    </source>
</evidence>
<sequence length="448" mass="50246">MEKILKSLKENGIKTVRFEQSQTYGIPHNRSIPVKHFEHMATCGVNMSLTYMAFDPKGVPIQNTGYGEEVHYADCKAFPDLDTFQILPWCSNTARVLIEGEYNGQKVPVYPRVVAKQQLERLKELDLSIWSAHEHEFYLVNKETLKPMDSETFCLATVCSSVYDSFFQQVITDLPKAGVDIECFGCEAGEGQLEITYRPEFGIKAADTAHTFKLGIKEIALQHGYIASFMSKPWPDQYGSSAHYCHSLWDADGKIPKLYDASSPTGLSEIGQYWVAGLIEHARAITVFMAPTTNCLKRLRRNSMAPWNVTWGPDNRTCAIRVKEQGEKGTYIENRIGASACNPYVSMAATIAAGLDGIIKKLPLPEGIDGEGDAYNDEHVPEGTQKLPETMEEAVEALLEDKVIIEALGPEFIKCFVAAKRHDIKLEKEAIAKGQCGEWERKYLFYMM</sequence>
<dbReference type="InterPro" id="IPR036651">
    <property type="entry name" value="Gln_synt_N_sf"/>
</dbReference>
<comment type="function">
    <text evidence="2">May act as a component of the cytoskeleton or as a chaperone for the reorganization of intermediate filament proteins during terminal differentiation in the lens. Does not seem to have enzymatic activity.</text>
</comment>
<dbReference type="RefSeq" id="XP_790314.1">
    <property type="nucleotide sequence ID" value="XM_785221.2"/>
</dbReference>
<proteinExistence type="inferred from homology"/>
<dbReference type="Proteomes" id="UP000007110">
    <property type="component" value="Unassembled WGS sequence"/>
</dbReference>
<organism evidence="9 10">
    <name type="scientific">Strongylocentrotus purpuratus</name>
    <name type="common">Purple sea urchin</name>
    <dbReference type="NCBI Taxonomy" id="7668"/>
    <lineage>
        <taxon>Eukaryota</taxon>
        <taxon>Metazoa</taxon>
        <taxon>Echinodermata</taxon>
        <taxon>Eleutherozoa</taxon>
        <taxon>Echinozoa</taxon>
        <taxon>Echinoidea</taxon>
        <taxon>Euechinoidea</taxon>
        <taxon>Echinacea</taxon>
        <taxon>Camarodonta</taxon>
        <taxon>Echinidea</taxon>
        <taxon>Strongylocentrotidae</taxon>
        <taxon>Strongylocentrotus</taxon>
    </lineage>
</organism>
<dbReference type="SUPFAM" id="SSF55931">
    <property type="entry name" value="Glutamine synthetase/guanido kinase"/>
    <property type="match status" value="1"/>
</dbReference>
<reference evidence="9" key="2">
    <citation type="submission" date="2021-01" db="UniProtKB">
        <authorList>
            <consortium name="EnsemblMetazoa"/>
        </authorList>
    </citation>
    <scope>IDENTIFICATION</scope>
</reference>
<dbReference type="InterPro" id="IPR008146">
    <property type="entry name" value="Gln_synth_cat_dom"/>
</dbReference>
<dbReference type="EnsemblMetazoa" id="XM_785221">
    <property type="protein sequence ID" value="XP_790314"/>
    <property type="gene ID" value="LOC585390"/>
</dbReference>
<evidence type="ECO:0000313" key="10">
    <source>
        <dbReference type="Proteomes" id="UP000007110"/>
    </source>
</evidence>
<evidence type="ECO:0000256" key="7">
    <source>
        <dbReference type="RuleBase" id="RU000384"/>
    </source>
</evidence>
<dbReference type="Pfam" id="PF00120">
    <property type="entry name" value="Gln-synt_C"/>
    <property type="match status" value="1"/>
</dbReference>
<dbReference type="PROSITE" id="PS51987">
    <property type="entry name" value="GS_CATALYTIC"/>
    <property type="match status" value="1"/>
</dbReference>
<evidence type="ECO:0000256" key="3">
    <source>
        <dbReference type="ARBA" id="ARBA00038790"/>
    </source>
</evidence>
<comment type="similarity">
    <text evidence="1 6 7">Belongs to the glutamine synthetase family.</text>
</comment>
<dbReference type="Gene3D" id="3.10.20.70">
    <property type="entry name" value="Glutamine synthetase, N-terminal domain"/>
    <property type="match status" value="1"/>
</dbReference>
<dbReference type="SMART" id="SM01230">
    <property type="entry name" value="Gln-synt_C"/>
    <property type="match status" value="1"/>
</dbReference>
<dbReference type="KEGG" id="spu:585390"/>
<dbReference type="AlphaFoldDB" id="A0A7M7RG81"/>
<dbReference type="Gene3D" id="3.30.590.10">
    <property type="entry name" value="Glutamine synthetase/guanido kinase, catalytic domain"/>
    <property type="match status" value="1"/>
</dbReference>
<dbReference type="FunFam" id="3.10.20.70:FF:000007">
    <property type="entry name" value="LOW QUALITY PROTEIN: lengsin"/>
    <property type="match status" value="1"/>
</dbReference>
<reference evidence="10" key="1">
    <citation type="submission" date="2015-02" db="EMBL/GenBank/DDBJ databases">
        <title>Genome sequencing for Strongylocentrotus purpuratus.</title>
        <authorList>
            <person name="Murali S."/>
            <person name="Liu Y."/>
            <person name="Vee V."/>
            <person name="English A."/>
            <person name="Wang M."/>
            <person name="Skinner E."/>
            <person name="Han Y."/>
            <person name="Muzny D.M."/>
            <person name="Worley K.C."/>
            <person name="Gibbs R.A."/>
        </authorList>
    </citation>
    <scope>NUCLEOTIDE SEQUENCE</scope>
</reference>
<keyword evidence="10" id="KW-1185">Reference proteome</keyword>
<dbReference type="GO" id="GO:0005737">
    <property type="term" value="C:cytoplasm"/>
    <property type="evidence" value="ECO:0000318"/>
    <property type="project" value="GO_Central"/>
</dbReference>
<evidence type="ECO:0000313" key="9">
    <source>
        <dbReference type="EnsemblMetazoa" id="XP_790314"/>
    </source>
</evidence>
<dbReference type="GO" id="GO:0003824">
    <property type="term" value="F:catalytic activity"/>
    <property type="evidence" value="ECO:0007669"/>
    <property type="project" value="InterPro"/>
</dbReference>
<dbReference type="SUPFAM" id="SSF54368">
    <property type="entry name" value="Glutamine synthetase, N-terminal domain"/>
    <property type="match status" value="1"/>
</dbReference>
<evidence type="ECO:0000256" key="4">
    <source>
        <dbReference type="ARBA" id="ARBA00039404"/>
    </source>
</evidence>
<dbReference type="InterPro" id="IPR014746">
    <property type="entry name" value="Gln_synth/guanido_kin_cat_dom"/>
</dbReference>
<feature type="domain" description="GS catalytic" evidence="8">
    <location>
        <begin position="111"/>
        <end position="448"/>
    </location>
</feature>
<name>A0A7M7RG81_STRPU</name>
<dbReference type="FunCoup" id="A0A7M7RG81">
    <property type="interactions" value="39"/>
</dbReference>
<dbReference type="GeneID" id="585390"/>
<dbReference type="FunFam" id="3.30.590.10:FF:000009">
    <property type="entry name" value="Lengsin, lens protein with glutamine synthetase domain"/>
    <property type="match status" value="1"/>
</dbReference>
<comment type="subunit">
    <text evidence="3">Dodecamer. Interacts with BFSP2 and VIM.</text>
</comment>
<dbReference type="InParanoid" id="A0A7M7RG81"/>
<dbReference type="OrthoDB" id="77835at2759"/>
<evidence type="ECO:0000256" key="2">
    <source>
        <dbReference type="ARBA" id="ARBA00037583"/>
    </source>
</evidence>
<dbReference type="PANTHER" id="PTHR43407">
    <property type="entry name" value="GLUTAMINE SYNTHETASE"/>
    <property type="match status" value="1"/>
</dbReference>
<dbReference type="PANTHER" id="PTHR43407:SF1">
    <property type="entry name" value="LENGSIN"/>
    <property type="match status" value="1"/>
</dbReference>
<dbReference type="GO" id="GO:0016020">
    <property type="term" value="C:membrane"/>
    <property type="evidence" value="ECO:0000318"/>
    <property type="project" value="GO_Central"/>
</dbReference>
<accession>A0A7M7RG81</accession>
<evidence type="ECO:0000256" key="6">
    <source>
        <dbReference type="PROSITE-ProRule" id="PRU01331"/>
    </source>
</evidence>
<evidence type="ECO:0000256" key="5">
    <source>
        <dbReference type="ARBA" id="ARBA00042675"/>
    </source>
</evidence>